<dbReference type="Pfam" id="PF00703">
    <property type="entry name" value="Glyco_hydro_2"/>
    <property type="match status" value="1"/>
</dbReference>
<gene>
    <name evidence="5" type="ORF">ACFOUR_02970</name>
</gene>
<proteinExistence type="predicted"/>
<evidence type="ECO:0000313" key="5">
    <source>
        <dbReference type="EMBL" id="MFC3957335.1"/>
    </source>
</evidence>
<dbReference type="GeneID" id="73904495"/>
<dbReference type="PANTHER" id="PTHR42732">
    <property type="entry name" value="BETA-GALACTOSIDASE"/>
    <property type="match status" value="1"/>
</dbReference>
<name>A0ABD5NKM4_9EURY</name>
<keyword evidence="1 5" id="KW-0378">Hydrolase</keyword>
<evidence type="ECO:0000313" key="6">
    <source>
        <dbReference type="Proteomes" id="UP001595846"/>
    </source>
</evidence>
<dbReference type="GO" id="GO:0016798">
    <property type="term" value="F:hydrolase activity, acting on glycosyl bonds"/>
    <property type="evidence" value="ECO:0007669"/>
    <property type="project" value="UniProtKB-KW"/>
</dbReference>
<dbReference type="InterPro" id="IPR017853">
    <property type="entry name" value="GH"/>
</dbReference>
<dbReference type="SUPFAM" id="SSF49303">
    <property type="entry name" value="beta-Galactosidase/glucuronidase domain"/>
    <property type="match status" value="1"/>
</dbReference>
<keyword evidence="6" id="KW-1185">Reference proteome</keyword>
<dbReference type="InterPro" id="IPR013783">
    <property type="entry name" value="Ig-like_fold"/>
</dbReference>
<feature type="region of interest" description="Disordered" evidence="3">
    <location>
        <begin position="450"/>
        <end position="492"/>
    </location>
</feature>
<evidence type="ECO:0000256" key="1">
    <source>
        <dbReference type="ARBA" id="ARBA00022801"/>
    </source>
</evidence>
<dbReference type="Gene3D" id="2.60.120.260">
    <property type="entry name" value="Galactose-binding domain-like"/>
    <property type="match status" value="1"/>
</dbReference>
<evidence type="ECO:0000256" key="3">
    <source>
        <dbReference type="SAM" id="MobiDB-lite"/>
    </source>
</evidence>
<dbReference type="EMBL" id="JBHSAQ010000001">
    <property type="protein sequence ID" value="MFC3957335.1"/>
    <property type="molecule type" value="Genomic_DNA"/>
</dbReference>
<keyword evidence="2" id="KW-0326">Glycosidase</keyword>
<dbReference type="InterPro" id="IPR008979">
    <property type="entry name" value="Galactose-bd-like_sf"/>
</dbReference>
<dbReference type="Proteomes" id="UP001595846">
    <property type="component" value="Unassembled WGS sequence"/>
</dbReference>
<comment type="caution">
    <text evidence="5">The sequence shown here is derived from an EMBL/GenBank/DDBJ whole genome shotgun (WGS) entry which is preliminary data.</text>
</comment>
<dbReference type="InterPro" id="IPR051913">
    <property type="entry name" value="GH2_Domain-Containing"/>
</dbReference>
<protein>
    <submittedName>
        <fullName evidence="5">Glycoside hydrolase</fullName>
    </submittedName>
</protein>
<dbReference type="Gene3D" id="3.20.20.80">
    <property type="entry name" value="Glycosidases"/>
    <property type="match status" value="1"/>
</dbReference>
<dbReference type="Gene3D" id="2.60.40.10">
    <property type="entry name" value="Immunoglobulins"/>
    <property type="match status" value="1"/>
</dbReference>
<dbReference type="RefSeq" id="WP_256531741.1">
    <property type="nucleotide sequence ID" value="NZ_CP101824.1"/>
</dbReference>
<evidence type="ECO:0000259" key="4">
    <source>
        <dbReference type="Pfam" id="PF00703"/>
    </source>
</evidence>
<dbReference type="SUPFAM" id="SSF51445">
    <property type="entry name" value="(Trans)glycosidases"/>
    <property type="match status" value="1"/>
</dbReference>
<sequence>MADTWSGGVVASMNGESPPTVPTWETVSVPGVPSAFDGEEGPIAYRRTFPDPRADDAERAELELRGVYGRAHVWINETYLGTHEGPIDPARFRFEPRETNELVVACEPSPSTAALRDRGATAGAVAVPGIRHGVTVHRIPESRLRAMQVVPEVDGDKASLSVTVSVDTIEPIDDVVTFSLRPNGFRGGGSMERTPIEADGDERVDVRTCIDVRDPSLWWPREAGPQHRYTLRAKLGDRSIERTIGLRTIEQDEDGLRVNGRQTPVRGLSIPPGASPTNAVDTAVDANATLVRFVGHVPPRSVYERCDEAGLLVWQDLPITAETDVETAIDVGERLVRHRDSNPSLAVLGVRDTGHAPFDDPVGTGALARLRMRWRAWRASADRTAADEIASALEGGLASVPLVGAPGTGADVVRFAPGARYGDAESVDWLFDRYLDDRTAGAVVSSPITARKGRRSDHSVANAAAGEPSDGATEDPVSTDGGASPGDEAAGDTALQASVESLRRRRTGFVLVEPLFDSGTVASGDSNSATDAVARKSAPAFEPLQAVVEGTPTAGDTVTVWLLNETPAVKEATVTARPVTTDDPLTASVAGFDSTVAGTVEIPADASHLELRVDTDDRSVRNEYTL</sequence>
<reference evidence="5 6" key="1">
    <citation type="journal article" date="2019" name="Int. J. Syst. Evol. Microbiol.">
        <title>The Global Catalogue of Microorganisms (GCM) 10K type strain sequencing project: providing services to taxonomists for standard genome sequencing and annotation.</title>
        <authorList>
            <consortium name="The Broad Institute Genomics Platform"/>
            <consortium name="The Broad Institute Genome Sequencing Center for Infectious Disease"/>
            <person name="Wu L."/>
            <person name="Ma J."/>
        </authorList>
    </citation>
    <scope>NUCLEOTIDE SEQUENCE [LARGE SCALE GENOMIC DNA]</scope>
    <source>
        <strain evidence="5 6">IBRC-M 10256</strain>
    </source>
</reference>
<dbReference type="PANTHER" id="PTHR42732:SF1">
    <property type="entry name" value="BETA-MANNOSIDASE"/>
    <property type="match status" value="1"/>
</dbReference>
<feature type="region of interest" description="Disordered" evidence="3">
    <location>
        <begin position="1"/>
        <end position="22"/>
    </location>
</feature>
<dbReference type="InterPro" id="IPR036156">
    <property type="entry name" value="Beta-gal/glucu_dom_sf"/>
</dbReference>
<evidence type="ECO:0000256" key="2">
    <source>
        <dbReference type="ARBA" id="ARBA00023295"/>
    </source>
</evidence>
<dbReference type="InterPro" id="IPR006102">
    <property type="entry name" value="Ig-like_GH2"/>
</dbReference>
<feature type="domain" description="Glycoside hydrolase family 2 immunoglobulin-like beta-sandwich" evidence="4">
    <location>
        <begin position="143"/>
        <end position="247"/>
    </location>
</feature>
<accession>A0ABD5NKM4</accession>
<dbReference type="SUPFAM" id="SSF49785">
    <property type="entry name" value="Galactose-binding domain-like"/>
    <property type="match status" value="1"/>
</dbReference>
<dbReference type="AlphaFoldDB" id="A0ABD5NKM4"/>
<organism evidence="5 6">
    <name type="scientific">Halovivax cerinus</name>
    <dbReference type="NCBI Taxonomy" id="1487865"/>
    <lineage>
        <taxon>Archaea</taxon>
        <taxon>Methanobacteriati</taxon>
        <taxon>Methanobacteriota</taxon>
        <taxon>Stenosarchaea group</taxon>
        <taxon>Halobacteria</taxon>
        <taxon>Halobacteriales</taxon>
        <taxon>Natrialbaceae</taxon>
        <taxon>Halovivax</taxon>
    </lineage>
</organism>